<proteinExistence type="predicted"/>
<evidence type="ECO:0000313" key="2">
    <source>
        <dbReference type="Proteomes" id="UP000615446"/>
    </source>
</evidence>
<reference evidence="1" key="1">
    <citation type="submission" date="2019-10" db="EMBL/GenBank/DDBJ databases">
        <title>Conservation and host-specific expression of non-tandemly repeated heterogenous ribosome RNA gene in arbuscular mycorrhizal fungi.</title>
        <authorList>
            <person name="Maeda T."/>
            <person name="Kobayashi Y."/>
            <person name="Nakagawa T."/>
            <person name="Ezawa T."/>
            <person name="Yamaguchi K."/>
            <person name="Bino T."/>
            <person name="Nishimoto Y."/>
            <person name="Shigenobu S."/>
            <person name="Kawaguchi M."/>
        </authorList>
    </citation>
    <scope>NUCLEOTIDE SEQUENCE</scope>
    <source>
        <strain evidence="1">HR1</strain>
    </source>
</reference>
<gene>
    <name evidence="1" type="ORF">RCL2_003025700</name>
</gene>
<evidence type="ECO:0000313" key="1">
    <source>
        <dbReference type="EMBL" id="GET03956.1"/>
    </source>
</evidence>
<name>A0A8H3R4P8_9GLOM</name>
<protein>
    <submittedName>
        <fullName evidence="1">Uncharacterized protein</fullName>
    </submittedName>
</protein>
<dbReference type="Proteomes" id="UP000615446">
    <property type="component" value="Unassembled WGS sequence"/>
</dbReference>
<dbReference type="EMBL" id="BLAL01000338">
    <property type="protein sequence ID" value="GET03956.1"/>
    <property type="molecule type" value="Genomic_DNA"/>
</dbReference>
<accession>A0A8H3R4P8</accession>
<dbReference type="AlphaFoldDB" id="A0A8H3R4P8"/>
<comment type="caution">
    <text evidence="1">The sequence shown here is derived from an EMBL/GenBank/DDBJ whole genome shotgun (WGS) entry which is preliminary data.</text>
</comment>
<sequence length="393" mass="44587">MIVGSNLININNDIKYIAELIIAHIMQVENRANQIKKELDTSTGLLRYLQEVNTIRRCKINERLTSRNLGQIRDRMQVQLAALRVQVQFQIRQAGPIINNPSDNSQDYIHSIGIDLSADSSPPTASAVTNHMTPTGLSANVPVTDVWPFYAIEENRNIWLNHASIEFTNDLLNYNIATGIAGAGVLITDEAGAGHLYVIPAHPFRRDAELLDYNNDIVVNQFLRGLNKDCIIEAERICIECNIENLRDRQIIPKQLPLVGQEPVILKLNPYPDESSNLFNEDINHNDDDRHLHKIAKRIAKARKKYDDTELNKAMRELSLDDHDNSMNTSNTIRGMPIELVQVKSAKVVKIPVIKPSTNIIKTDLINLLKLADIRKIIWEIIYKILENYESTP</sequence>
<organism evidence="1 2">
    <name type="scientific">Rhizophagus clarus</name>
    <dbReference type="NCBI Taxonomy" id="94130"/>
    <lineage>
        <taxon>Eukaryota</taxon>
        <taxon>Fungi</taxon>
        <taxon>Fungi incertae sedis</taxon>
        <taxon>Mucoromycota</taxon>
        <taxon>Glomeromycotina</taxon>
        <taxon>Glomeromycetes</taxon>
        <taxon>Glomerales</taxon>
        <taxon>Glomeraceae</taxon>
        <taxon>Rhizophagus</taxon>
    </lineage>
</organism>